<dbReference type="Proteomes" id="UP000249390">
    <property type="component" value="Unassembled WGS sequence"/>
</dbReference>
<organism evidence="2 3">
    <name type="scientific">Cuscuta australis</name>
    <dbReference type="NCBI Taxonomy" id="267555"/>
    <lineage>
        <taxon>Eukaryota</taxon>
        <taxon>Viridiplantae</taxon>
        <taxon>Streptophyta</taxon>
        <taxon>Embryophyta</taxon>
        <taxon>Tracheophyta</taxon>
        <taxon>Spermatophyta</taxon>
        <taxon>Magnoliopsida</taxon>
        <taxon>eudicotyledons</taxon>
        <taxon>Gunneridae</taxon>
        <taxon>Pentapetalae</taxon>
        <taxon>asterids</taxon>
        <taxon>lamiids</taxon>
        <taxon>Solanales</taxon>
        <taxon>Convolvulaceae</taxon>
        <taxon>Cuscuteae</taxon>
        <taxon>Cuscuta</taxon>
        <taxon>Cuscuta subgen. Grammica</taxon>
        <taxon>Cuscuta sect. Cleistogrammica</taxon>
    </lineage>
</organism>
<comment type="caution">
    <text evidence="2">The sequence shown here is derived from an EMBL/GenBank/DDBJ whole genome shotgun (WGS) entry which is preliminary data.</text>
</comment>
<proteinExistence type="predicted"/>
<keyword evidence="1" id="KW-0812">Transmembrane</keyword>
<protein>
    <submittedName>
        <fullName evidence="2">Uncharacterized protein</fullName>
    </submittedName>
</protein>
<feature type="transmembrane region" description="Helical" evidence="1">
    <location>
        <begin position="34"/>
        <end position="54"/>
    </location>
</feature>
<evidence type="ECO:0000256" key="1">
    <source>
        <dbReference type="SAM" id="Phobius"/>
    </source>
</evidence>
<evidence type="ECO:0000313" key="2">
    <source>
        <dbReference type="EMBL" id="RAL37245.1"/>
    </source>
</evidence>
<name>A0A328CVG7_9ASTE</name>
<reference evidence="2 3" key="1">
    <citation type="submission" date="2018-06" db="EMBL/GenBank/DDBJ databases">
        <title>The Genome of Cuscuta australis (Dodder) Provides Insight into the Evolution of Plant Parasitism.</title>
        <authorList>
            <person name="Liu H."/>
        </authorList>
    </citation>
    <scope>NUCLEOTIDE SEQUENCE [LARGE SCALE GENOMIC DNA]</scope>
    <source>
        <strain evidence="3">cv. Yunnan</strain>
        <tissue evidence="2">Vines</tissue>
    </source>
</reference>
<accession>A0A328CVG7</accession>
<evidence type="ECO:0000313" key="3">
    <source>
        <dbReference type="Proteomes" id="UP000249390"/>
    </source>
</evidence>
<keyword evidence="1" id="KW-1133">Transmembrane helix</keyword>
<gene>
    <name evidence="2" type="ORF">DM860_004167</name>
</gene>
<sequence>MIVGHGGDEGIGGCGDGSNEDWRRAGGDEVMAEMVGLAAVVGLVVVLGMATMGWRGYRLSRNSECGGPAG</sequence>
<keyword evidence="3" id="KW-1185">Reference proteome</keyword>
<keyword evidence="1" id="KW-0472">Membrane</keyword>
<dbReference type="AlphaFoldDB" id="A0A328CVG7"/>
<dbReference type="EMBL" id="NQVE01000217">
    <property type="protein sequence ID" value="RAL37245.1"/>
    <property type="molecule type" value="Genomic_DNA"/>
</dbReference>